<dbReference type="EMBL" id="JBJURJ010000004">
    <property type="protein sequence ID" value="MFM9328233.1"/>
    <property type="molecule type" value="Genomic_DNA"/>
</dbReference>
<proteinExistence type="predicted"/>
<gene>
    <name evidence="1" type="ORF">ACI1P1_08045</name>
</gene>
<protein>
    <submittedName>
        <fullName evidence="1">Nucleotidyltransferase domain-containing protein</fullName>
    </submittedName>
</protein>
<sequence>MNEEQVKAIYVCSSVARGEADAHSDIDLHQVYREPLEDYSRVEEILSHYAKPHNLANGVMLQQVCSG</sequence>
<evidence type="ECO:0000313" key="1">
    <source>
        <dbReference type="EMBL" id="MFM9328233.1"/>
    </source>
</evidence>
<keyword evidence="2" id="KW-1185">Reference proteome</keyword>
<name>A0ACC7NU51_9BACL</name>
<dbReference type="Proteomes" id="UP001631969">
    <property type="component" value="Unassembled WGS sequence"/>
</dbReference>
<reference evidence="1" key="1">
    <citation type="submission" date="2024-12" db="EMBL/GenBank/DDBJ databases">
        <authorList>
            <person name="Wu N."/>
        </authorList>
    </citation>
    <scope>NUCLEOTIDE SEQUENCE</scope>
    <source>
        <strain evidence="1">P15</strain>
    </source>
</reference>
<comment type="caution">
    <text evidence="1">The sequence shown here is derived from an EMBL/GenBank/DDBJ whole genome shotgun (WGS) entry which is preliminary data.</text>
</comment>
<accession>A0ACC7NU51</accession>
<evidence type="ECO:0000313" key="2">
    <source>
        <dbReference type="Proteomes" id="UP001631969"/>
    </source>
</evidence>
<organism evidence="1 2">
    <name type="scientific">Paenibacillus mesotrionivorans</name>
    <dbReference type="NCBI Taxonomy" id="3160968"/>
    <lineage>
        <taxon>Bacteria</taxon>
        <taxon>Bacillati</taxon>
        <taxon>Bacillota</taxon>
        <taxon>Bacilli</taxon>
        <taxon>Bacillales</taxon>
        <taxon>Paenibacillaceae</taxon>
        <taxon>Paenibacillus</taxon>
    </lineage>
</organism>